<evidence type="ECO:0000256" key="2">
    <source>
        <dbReference type="ARBA" id="ARBA00004922"/>
    </source>
</evidence>
<dbReference type="Pfam" id="PF05208">
    <property type="entry name" value="ALG3"/>
    <property type="match status" value="1"/>
</dbReference>
<evidence type="ECO:0000313" key="15">
    <source>
        <dbReference type="EMBL" id="CCL98442.1"/>
    </source>
</evidence>
<evidence type="ECO:0000256" key="13">
    <source>
        <dbReference type="ARBA" id="ARBA00093457"/>
    </source>
</evidence>
<dbReference type="UniPathway" id="UPA00378"/>
<feature type="transmembrane region" description="Helical" evidence="14">
    <location>
        <begin position="151"/>
        <end position="172"/>
    </location>
</feature>
<evidence type="ECO:0000256" key="3">
    <source>
        <dbReference type="ARBA" id="ARBA00011964"/>
    </source>
</evidence>
<dbReference type="EC" id="2.4.1.258" evidence="3 14"/>
<name>J4HRL9_9APHY</name>
<feature type="transmembrane region" description="Helical" evidence="14">
    <location>
        <begin position="319"/>
        <end position="342"/>
    </location>
</feature>
<dbReference type="GO" id="GO:0052925">
    <property type="term" value="F:dol-P-Man:Man(5)GlcNAc(2)-PP-Dol alpha-1,3-mannosyltransferase activity"/>
    <property type="evidence" value="ECO:0007669"/>
    <property type="project" value="UniProtKB-EC"/>
</dbReference>
<feature type="transmembrane region" description="Helical" evidence="14">
    <location>
        <begin position="210"/>
        <end position="228"/>
    </location>
</feature>
<evidence type="ECO:0000256" key="4">
    <source>
        <dbReference type="ARBA" id="ARBA00015561"/>
    </source>
</evidence>
<accession>J4HRL9</accession>
<dbReference type="FunCoup" id="J4HRL9">
    <property type="interactions" value="410"/>
</dbReference>
<evidence type="ECO:0000256" key="9">
    <source>
        <dbReference type="ARBA" id="ARBA00022989"/>
    </source>
</evidence>
<dbReference type="GO" id="GO:0005789">
    <property type="term" value="C:endoplasmic reticulum membrane"/>
    <property type="evidence" value="ECO:0007669"/>
    <property type="project" value="UniProtKB-SubCell"/>
</dbReference>
<dbReference type="EMBL" id="HE796884">
    <property type="protein sequence ID" value="CCL98442.1"/>
    <property type="molecule type" value="Genomic_DNA"/>
</dbReference>
<dbReference type="InterPro" id="IPR007873">
    <property type="entry name" value="Glycosyltransferase_ALG3"/>
</dbReference>
<dbReference type="InParanoid" id="J4HRL9"/>
<evidence type="ECO:0000256" key="5">
    <source>
        <dbReference type="ARBA" id="ARBA00022676"/>
    </source>
</evidence>
<keyword evidence="8 14" id="KW-0256">Endoplasmic reticulum</keyword>
<keyword evidence="7 14" id="KW-0812">Transmembrane</keyword>
<evidence type="ECO:0000313" key="16">
    <source>
        <dbReference type="Proteomes" id="UP000006352"/>
    </source>
</evidence>
<keyword evidence="10 14" id="KW-0472">Membrane</keyword>
<keyword evidence="5 14" id="KW-0328">Glycosyltransferase</keyword>
<dbReference type="RefSeq" id="XP_012177725.1">
    <property type="nucleotide sequence ID" value="XM_012322335.1"/>
</dbReference>
<evidence type="ECO:0000256" key="8">
    <source>
        <dbReference type="ARBA" id="ARBA00022824"/>
    </source>
</evidence>
<dbReference type="PANTHER" id="PTHR12646:SF0">
    <property type="entry name" value="DOL-P-MAN:MAN(5)GLCNAC(2)-PP-DOL ALPHA-1,3-MANNOSYLTRANSFERASE"/>
    <property type="match status" value="1"/>
</dbReference>
<keyword evidence="16" id="KW-1185">Reference proteome</keyword>
<dbReference type="Proteomes" id="UP000006352">
    <property type="component" value="Unassembled WGS sequence"/>
</dbReference>
<dbReference type="OrthoDB" id="20028at2759"/>
<evidence type="ECO:0000256" key="10">
    <source>
        <dbReference type="ARBA" id="ARBA00023136"/>
    </source>
</evidence>
<dbReference type="PANTHER" id="PTHR12646">
    <property type="entry name" value="NOT56 - RELATED"/>
    <property type="match status" value="1"/>
</dbReference>
<dbReference type="STRING" id="599839.J4HRL9"/>
<comment type="subcellular location">
    <subcellularLocation>
        <location evidence="1 14">Endoplasmic reticulum membrane</location>
        <topology evidence="1 14">Multi-pass membrane protein</topology>
    </subcellularLocation>
</comment>
<dbReference type="GeneID" id="24093353"/>
<evidence type="ECO:0000256" key="11">
    <source>
        <dbReference type="ARBA" id="ARBA00044743"/>
    </source>
</evidence>
<feature type="transmembrane region" description="Helical" evidence="14">
    <location>
        <begin position="389"/>
        <end position="407"/>
    </location>
</feature>
<proteinExistence type="inferred from homology"/>
<gene>
    <name evidence="15" type="ORF">FIBRA_00439</name>
</gene>
<comment type="pathway">
    <text evidence="2 14">Protein modification; protein glycosylation.</text>
</comment>
<evidence type="ECO:0000256" key="14">
    <source>
        <dbReference type="RuleBase" id="RU364047"/>
    </source>
</evidence>
<feature type="transmembrane region" description="Helical" evidence="14">
    <location>
        <begin position="24"/>
        <end position="45"/>
    </location>
</feature>
<feature type="transmembrane region" description="Helical" evidence="14">
    <location>
        <begin position="362"/>
        <end position="382"/>
    </location>
</feature>
<organism evidence="15 16">
    <name type="scientific">Fibroporia radiculosa</name>
    <dbReference type="NCBI Taxonomy" id="599839"/>
    <lineage>
        <taxon>Eukaryota</taxon>
        <taxon>Fungi</taxon>
        <taxon>Dikarya</taxon>
        <taxon>Basidiomycota</taxon>
        <taxon>Agaricomycotina</taxon>
        <taxon>Agaricomycetes</taxon>
        <taxon>Polyporales</taxon>
        <taxon>Fibroporiaceae</taxon>
        <taxon>Fibroporia</taxon>
    </lineage>
</organism>
<comment type="similarity">
    <text evidence="13">Belongs to the glycosyltransferase ALG3 family.</text>
</comment>
<evidence type="ECO:0000256" key="6">
    <source>
        <dbReference type="ARBA" id="ARBA00022679"/>
    </source>
</evidence>
<dbReference type="AlphaFoldDB" id="J4HRL9"/>
<feature type="transmembrane region" description="Helical" evidence="14">
    <location>
        <begin position="266"/>
        <end position="290"/>
    </location>
</feature>
<sequence>MPQTLGRVWRIVSRLLLSLLTDTAYFWALAALVIFGDALLTQLIIRFVPYTEIDWETYIYQLELYLKGERDYALISGPTGPIVYPAGHIYVHRLLYGLTNFGNNLHTAQQIYGFIYMVHLALTCAIYRKAGGVPNWVLLLLPLSKRLHSIFVLRLFNDCWMVVAVDTAILAYQYGANVLGTLLLGCALSVKMSALLYLPGLLVVLFKRQGLLLTLLHVVGIGLVQAVVGHEFLLHAPGSYLKSSYEFSRVFLYKWTVNWRFVGEDVFLSSSWAGCLLLGHLTVLTAFGFCKWCRRDGGVWVVLSEGFSHPNRAPQVRPVTADFVATVLMTSNLVGILFARSLHYQFYSWYALQLPLLAWRSTYPVVIKLVLLAVIEYAWNVFPSTSVSSGMLCIANAALLAGTWFGYPEGKLSQIPTKSE</sequence>
<comment type="function">
    <text evidence="11 14">Dol-P-Man:Man(5)GlcNAc(2)-PP-Dol alpha-1,3-mannosyltransferase that operates in the biosynthetic pathway of dolichol-linked oligosaccharides, the glycan precursors employed in protein asparagine (N)-glycosylation. The assembly of dolichol-linked oligosaccharides begins on the cytosolic side of the endoplasmic reticulum membrane and finishes in its lumen. The sequential addition of sugars to dolichol pyrophosphate produces dolichol-linked oligosaccharides containing fourteen sugars, including two GlcNAcs, nine mannoses and three glucoses. Once assembled, the oligosaccharide is transferred from the lipid to nascent proteins by oligosaccharyltransferases. In the lumen of the endoplasmic reticulum, adds the first dolichyl beta-D-mannosyl phosphate derived mannose in an alpha-1,3 linkage to Man(5)GlcNAc(2)-PP-dolichol to produce Man(6)GlcNAc(2)-PP-dolichol.</text>
</comment>
<feature type="transmembrane region" description="Helical" evidence="14">
    <location>
        <begin position="178"/>
        <end position="198"/>
    </location>
</feature>
<feature type="transmembrane region" description="Helical" evidence="14">
    <location>
        <begin position="111"/>
        <end position="130"/>
    </location>
</feature>
<dbReference type="HOGENOM" id="CLU_035382_3_0_1"/>
<protein>
    <recommendedName>
        <fullName evidence="4 14">Dol-P-Man:Man(5)GlcNAc(2)-PP-Dol alpha-1,3-mannosyltransferase</fullName>
        <ecNumber evidence="3 14">2.4.1.258</ecNumber>
    </recommendedName>
    <alternativeName>
        <fullName evidence="14">Dol-P-Man-dependent alpha(1-3)-mannosyltransferase</fullName>
    </alternativeName>
</protein>
<reference evidence="15 16" key="1">
    <citation type="journal article" date="2012" name="Appl. Environ. Microbiol.">
        <title>Short-read sequencing for genomic analysis of the brown rot fungus Fibroporia radiculosa.</title>
        <authorList>
            <person name="Tang J.D."/>
            <person name="Perkins A.D."/>
            <person name="Sonstegard T.S."/>
            <person name="Schroeder S.G."/>
            <person name="Burgess S.C."/>
            <person name="Diehl S.V."/>
        </authorList>
    </citation>
    <scope>NUCLEOTIDE SEQUENCE [LARGE SCALE GENOMIC DNA]</scope>
    <source>
        <strain evidence="15 16">TFFH 294</strain>
    </source>
</reference>
<comment type="catalytic activity">
    <reaction evidence="12 14">
        <text>an alpha-D-Man-(1-&gt;2)-alpha-D-Man-(1-&gt;2)-alpha-D-Man-(1-&gt;3)-[alpha-D-Man-(1-&gt;6)]-beta-D-Man-(1-&gt;4)-beta-D-GlcNAc-(1-&gt;4)-alpha-D-GlcNAc-diphospho-di-trans,poly-cis-dolichol + a di-trans,poly-cis-dolichyl beta-D-mannosyl phosphate = an alpha-D-Man-(1-&gt;2)-alpha-D-Man-(1-&gt;2)-alpha-D-Man-(1-&gt;3)-[alpha-D-Man-(1-&gt;3)-alpha-D-Man-(1-&gt;6)]-beta-D-Man-(1-&gt;4)-beta-D-GlcNAc-(1-&gt;4)-alpha-D-GlcNAc-diphospho-di-trans,poly-cis-dolichol + a di-trans,poly-cis-dolichyl phosphate + H(+)</text>
        <dbReference type="Rhea" id="RHEA:29527"/>
        <dbReference type="Rhea" id="RHEA-COMP:19498"/>
        <dbReference type="Rhea" id="RHEA-COMP:19501"/>
        <dbReference type="Rhea" id="RHEA-COMP:19516"/>
        <dbReference type="Rhea" id="RHEA-COMP:19517"/>
        <dbReference type="ChEBI" id="CHEBI:15378"/>
        <dbReference type="ChEBI" id="CHEBI:57683"/>
        <dbReference type="ChEBI" id="CHEBI:58211"/>
        <dbReference type="ChEBI" id="CHEBI:132515"/>
        <dbReference type="ChEBI" id="CHEBI:132516"/>
        <dbReference type="EC" id="2.4.1.258"/>
    </reaction>
    <physiologicalReaction direction="left-to-right" evidence="12 14">
        <dbReference type="Rhea" id="RHEA:29528"/>
    </physiologicalReaction>
</comment>
<evidence type="ECO:0000256" key="1">
    <source>
        <dbReference type="ARBA" id="ARBA00004477"/>
    </source>
</evidence>
<keyword evidence="9 14" id="KW-1133">Transmembrane helix</keyword>
<evidence type="ECO:0000256" key="7">
    <source>
        <dbReference type="ARBA" id="ARBA00022692"/>
    </source>
</evidence>
<keyword evidence="6 14" id="KW-0808">Transferase</keyword>
<evidence type="ECO:0000256" key="12">
    <source>
        <dbReference type="ARBA" id="ARBA00049506"/>
    </source>
</evidence>